<dbReference type="Proteomes" id="UP000033874">
    <property type="component" value="Unassembled WGS sequence"/>
</dbReference>
<dbReference type="STRING" id="56193.YP76_16410"/>
<dbReference type="PATRIC" id="fig|56193.3.peg.3439"/>
<evidence type="ECO:0000313" key="1">
    <source>
        <dbReference type="EMBL" id="KKW91400.1"/>
    </source>
</evidence>
<dbReference type="Gene3D" id="1.10.10.10">
    <property type="entry name" value="Winged helix-like DNA-binding domain superfamily/Winged helix DNA-binding domain"/>
    <property type="match status" value="1"/>
</dbReference>
<dbReference type="AlphaFoldDB" id="A0A0M3ANH9"/>
<keyword evidence="2" id="KW-1185">Reference proteome</keyword>
<dbReference type="InterPro" id="IPR036390">
    <property type="entry name" value="WH_DNA-bd_sf"/>
</dbReference>
<gene>
    <name evidence="1" type="ORF">YP76_16410</name>
</gene>
<dbReference type="SUPFAM" id="SSF46785">
    <property type="entry name" value="Winged helix' DNA-binding domain"/>
    <property type="match status" value="1"/>
</dbReference>
<evidence type="ECO:0000313" key="2">
    <source>
        <dbReference type="Proteomes" id="UP000033874"/>
    </source>
</evidence>
<dbReference type="EMBL" id="LBIC01000007">
    <property type="protein sequence ID" value="KKW91400.1"/>
    <property type="molecule type" value="Genomic_DNA"/>
</dbReference>
<proteinExistence type="predicted"/>
<dbReference type="InterPro" id="IPR036388">
    <property type="entry name" value="WH-like_DNA-bd_sf"/>
</dbReference>
<protein>
    <recommendedName>
        <fullName evidence="3">HTH marR-type domain-containing protein</fullName>
    </recommendedName>
</protein>
<accession>A0A0M3ANH9</accession>
<comment type="caution">
    <text evidence="1">The sequence shown here is derived from an EMBL/GenBank/DDBJ whole genome shotgun (WGS) entry which is preliminary data.</text>
</comment>
<organism evidence="1 2">
    <name type="scientific">Sphingobium chungbukense</name>
    <dbReference type="NCBI Taxonomy" id="56193"/>
    <lineage>
        <taxon>Bacteria</taxon>
        <taxon>Pseudomonadati</taxon>
        <taxon>Pseudomonadota</taxon>
        <taxon>Alphaproteobacteria</taxon>
        <taxon>Sphingomonadales</taxon>
        <taxon>Sphingomonadaceae</taxon>
        <taxon>Sphingobium</taxon>
    </lineage>
</organism>
<sequence length="137" mass="14992">MTIASQISLVPTEAGLSSPAGTSEEKMLGMLARRLLRESEARQAVLPFDVTVDPAWLMLLDLYAAEAEDKQISVSSACIASGAPHTTALRYLNLLCDKGALVRLQDAADGRRIHVRLTAEYRTRMTQYLMLVAASRE</sequence>
<name>A0A0M3ANH9_9SPHN</name>
<reference evidence="1 2" key="1">
    <citation type="submission" date="2015-04" db="EMBL/GenBank/DDBJ databases">
        <title>Genome sequence of aromatic hydrocarbons-degrading Sphingobium chungbukense DJ77.</title>
        <authorList>
            <person name="Kim Y.-C."/>
            <person name="Chae J.-C."/>
        </authorList>
    </citation>
    <scope>NUCLEOTIDE SEQUENCE [LARGE SCALE GENOMIC DNA]</scope>
    <source>
        <strain evidence="1 2">DJ77</strain>
    </source>
</reference>
<evidence type="ECO:0008006" key="3">
    <source>
        <dbReference type="Google" id="ProtNLM"/>
    </source>
</evidence>